<organism evidence="5 6">
    <name type="scientific">Roseospira navarrensis</name>
    <dbReference type="NCBI Taxonomy" id="140058"/>
    <lineage>
        <taxon>Bacteria</taxon>
        <taxon>Pseudomonadati</taxon>
        <taxon>Pseudomonadota</taxon>
        <taxon>Alphaproteobacteria</taxon>
        <taxon>Rhodospirillales</taxon>
        <taxon>Rhodospirillaceae</taxon>
        <taxon>Roseospira</taxon>
    </lineage>
</organism>
<feature type="compositionally biased region" description="Acidic residues" evidence="1">
    <location>
        <begin position="352"/>
        <end position="361"/>
    </location>
</feature>
<feature type="domain" description="Baseplate hub protein gp44/GpP-like C-terminal" evidence="3">
    <location>
        <begin position="263"/>
        <end position="341"/>
    </location>
</feature>
<dbReference type="Pfam" id="PF21683">
    <property type="entry name" value="GpP-like_1st"/>
    <property type="match status" value="1"/>
</dbReference>
<evidence type="ECO:0000259" key="4">
    <source>
        <dbReference type="Pfam" id="PF22255"/>
    </source>
</evidence>
<dbReference type="RefSeq" id="WP_153343659.1">
    <property type="nucleotide sequence ID" value="NZ_WIVE01000027.1"/>
</dbReference>
<dbReference type="InterPro" id="IPR049354">
    <property type="entry name" value="GpP-like_N"/>
</dbReference>
<feature type="region of interest" description="Disordered" evidence="1">
    <location>
        <begin position="340"/>
        <end position="361"/>
    </location>
</feature>
<feature type="domain" description="Baseplate hub protein gp44/GpP-like second" evidence="4">
    <location>
        <begin position="98"/>
        <end position="181"/>
    </location>
</feature>
<dbReference type="SUPFAM" id="SSF69279">
    <property type="entry name" value="Phage tail proteins"/>
    <property type="match status" value="2"/>
</dbReference>
<protein>
    <recommendedName>
        <fullName evidence="7">Phage tail protein</fullName>
    </recommendedName>
</protein>
<keyword evidence="6" id="KW-1185">Reference proteome</keyword>
<evidence type="ECO:0000256" key="1">
    <source>
        <dbReference type="SAM" id="MobiDB-lite"/>
    </source>
</evidence>
<dbReference type="InterPro" id="IPR053981">
    <property type="entry name" value="Gp44/GpP-like_2nd"/>
</dbReference>
<dbReference type="Gene3D" id="2.30.300.10">
    <property type="entry name" value="Baseplate protein-like domain - beta roll fold"/>
    <property type="match status" value="1"/>
</dbReference>
<gene>
    <name evidence="5" type="ORF">GHC57_09825</name>
</gene>
<dbReference type="Proteomes" id="UP000434582">
    <property type="component" value="Unassembled WGS sequence"/>
</dbReference>
<dbReference type="AlphaFoldDB" id="A0A7X1ZG73"/>
<dbReference type="EMBL" id="WIVE01000027">
    <property type="protein sequence ID" value="MQX36812.1"/>
    <property type="molecule type" value="Genomic_DNA"/>
</dbReference>
<dbReference type="Pfam" id="PF22255">
    <property type="entry name" value="Gp44-like_2nd"/>
    <property type="match status" value="1"/>
</dbReference>
<evidence type="ECO:0000259" key="3">
    <source>
        <dbReference type="Pfam" id="PF21929"/>
    </source>
</evidence>
<feature type="domain" description="Baseplate hub protein gp44-like N-terminal" evidence="2">
    <location>
        <begin position="10"/>
        <end position="96"/>
    </location>
</feature>
<evidence type="ECO:0000259" key="2">
    <source>
        <dbReference type="Pfam" id="PF21683"/>
    </source>
</evidence>
<name>A0A7X1ZG73_9PROT</name>
<evidence type="ECO:0000313" key="5">
    <source>
        <dbReference type="EMBL" id="MQX36812.1"/>
    </source>
</evidence>
<proteinExistence type="predicted"/>
<dbReference type="InterPro" id="IPR026276">
    <property type="entry name" value="Baseplate_GpP"/>
</dbReference>
<dbReference type="Gene3D" id="3.55.50.10">
    <property type="entry name" value="Baseplate protein-like domains"/>
    <property type="match status" value="1"/>
</dbReference>
<evidence type="ECO:0008006" key="7">
    <source>
        <dbReference type="Google" id="ProtNLM"/>
    </source>
</evidence>
<dbReference type="OrthoDB" id="9016931at2"/>
<dbReference type="InterPro" id="IPR053982">
    <property type="entry name" value="Gp44/GpP-like_C"/>
</dbReference>
<evidence type="ECO:0000313" key="6">
    <source>
        <dbReference type="Proteomes" id="UP000434582"/>
    </source>
</evidence>
<accession>A0A7X1ZG73</accession>
<sequence length="361" mass="39004">MSTLPTDLMVLELGDQLWRGWTSVSVTRSIEAVAGAFDLTLTRRTGARLRIPLGGPCRVSVEDERGRRTPVLTGYIDDVEPSYDAQSHEVTVRGRDAAGDLVDCSAIHLPSGEWHGVTLDQIARDLVAPYGISVRAAADTGPAFASFRIQEGETVWDALERACRYRGILAMSDGLGGLVLTTPAQARDTGATLERVPGTRVLSARGMMSHRDRYSTITVKGQSALDDGFGVEAVAAGRASVTDAGVPRHRPLIVLAEEGESLADRAAWERTVRQGRSRRAEITVAGWRDDADALWRPLTLVRVVDPWLALDRAMLIAGVTYDKSDDGTTATLEVVAEGAFDVRQETPPESGGDADEQWVAR</sequence>
<dbReference type="InterPro" id="IPR023399">
    <property type="entry name" value="Baseplate-like_2-layer_sand"/>
</dbReference>
<comment type="caution">
    <text evidence="5">The sequence shown here is derived from an EMBL/GenBank/DDBJ whole genome shotgun (WGS) entry which is preliminary data.</text>
</comment>
<dbReference type="PIRSF" id="PIRSF004440">
    <property type="entry name" value="GpP"/>
    <property type="match status" value="1"/>
</dbReference>
<reference evidence="5 6" key="1">
    <citation type="submission" date="2019-10" db="EMBL/GenBank/DDBJ databases">
        <title>Draft whole-genome sequence of the purple nonsulfur photosynthetic bacterium Roseospira navarrensis DSM 15114.</title>
        <authorList>
            <person name="Kyndt J.A."/>
            <person name="Meyer T.E."/>
        </authorList>
    </citation>
    <scope>NUCLEOTIDE SEQUENCE [LARGE SCALE GENOMIC DNA]</scope>
    <source>
        <strain evidence="5 6">DSM 15114</strain>
    </source>
</reference>
<dbReference type="Pfam" id="PF21929">
    <property type="entry name" value="GpP_4th"/>
    <property type="match status" value="1"/>
</dbReference>
<dbReference type="Gene3D" id="3.30.1920.10">
    <property type="entry name" value="Baseplate protein-like domains - 2 layer sandwich fold"/>
    <property type="match status" value="1"/>
</dbReference>